<dbReference type="InterPro" id="IPR000182">
    <property type="entry name" value="GNAT_dom"/>
</dbReference>
<comment type="similarity">
    <text evidence="1">Belongs to the acetyltransferase family. RimI subfamily.</text>
</comment>
<gene>
    <name evidence="7" type="ORF">MTY_0713</name>
</gene>
<evidence type="ECO:0000313" key="7">
    <source>
        <dbReference type="EMBL" id="GAF25380.1"/>
    </source>
</evidence>
<evidence type="ECO:0000256" key="2">
    <source>
        <dbReference type="ARBA" id="ARBA00022490"/>
    </source>
</evidence>
<dbReference type="PANTHER" id="PTHR43420:SF44">
    <property type="entry name" value="ACETYLTRANSFERASE YPEA"/>
    <property type="match status" value="1"/>
</dbReference>
<feature type="domain" description="N-acetyltransferase" evidence="6">
    <location>
        <begin position="98"/>
        <end position="243"/>
    </location>
</feature>
<evidence type="ECO:0000256" key="3">
    <source>
        <dbReference type="ARBA" id="ARBA00022679"/>
    </source>
</evidence>
<dbReference type="SUPFAM" id="SSF55729">
    <property type="entry name" value="Acyl-CoA N-acyltransferases (Nat)"/>
    <property type="match status" value="1"/>
</dbReference>
<accession>A0A0S6UAT9</accession>
<dbReference type="Gene3D" id="3.40.630.30">
    <property type="match status" value="1"/>
</dbReference>
<reference evidence="7" key="1">
    <citation type="journal article" date="2014" name="Gene">
        <title>Genome-guided analysis of transformation efficiency and carbon dioxide assimilation by Moorella thermoacetica Y72.</title>
        <authorList>
            <person name="Tsukahara K."/>
            <person name="Kita A."/>
            <person name="Nakashimada Y."/>
            <person name="Hoshino T."/>
            <person name="Murakami K."/>
        </authorList>
    </citation>
    <scope>NUCLEOTIDE SEQUENCE [LARGE SCALE GENOMIC DNA]</scope>
    <source>
        <strain evidence="7">Y72</strain>
    </source>
</reference>
<dbReference type="Proteomes" id="UP000063718">
    <property type="component" value="Unassembled WGS sequence"/>
</dbReference>
<dbReference type="GO" id="GO:0008080">
    <property type="term" value="F:N-acetyltransferase activity"/>
    <property type="evidence" value="ECO:0007669"/>
    <property type="project" value="InterPro"/>
</dbReference>
<evidence type="ECO:0000256" key="1">
    <source>
        <dbReference type="ARBA" id="ARBA00005395"/>
    </source>
</evidence>
<dbReference type="NCBIfam" id="TIGR01575">
    <property type="entry name" value="rimI"/>
    <property type="match status" value="1"/>
</dbReference>
<name>A0A0S6UAT9_NEOTH</name>
<organism evidence="7">
    <name type="scientific">Moorella thermoacetica Y72</name>
    <dbReference type="NCBI Taxonomy" id="1325331"/>
    <lineage>
        <taxon>Bacteria</taxon>
        <taxon>Bacillati</taxon>
        <taxon>Bacillota</taxon>
        <taxon>Clostridia</taxon>
        <taxon>Neomoorellales</taxon>
        <taxon>Neomoorellaceae</taxon>
        <taxon>Neomoorella</taxon>
    </lineage>
</organism>
<dbReference type="PANTHER" id="PTHR43420">
    <property type="entry name" value="ACETYLTRANSFERASE"/>
    <property type="match status" value="1"/>
</dbReference>
<dbReference type="Pfam" id="PF00583">
    <property type="entry name" value="Acetyltransf_1"/>
    <property type="match status" value="1"/>
</dbReference>
<evidence type="ECO:0000259" key="6">
    <source>
        <dbReference type="PROSITE" id="PS51186"/>
    </source>
</evidence>
<dbReference type="CDD" id="cd04301">
    <property type="entry name" value="NAT_SF"/>
    <property type="match status" value="1"/>
</dbReference>
<sequence>MPFNPVPGSRPGLAGIIAKVLHHTGLLLRRWSSPLLGGMAATGIPGSLSPAAKQFIQSGTGCHPGRGTPPDRPARRSFPIKATLPPAGTGGETGPLTVQILPMINEYLNGVLAIERVSFPTPWTRHSFQNEIYNNDFAYYYVALDGQKVIGYAGMWIILDEAHITNVAVHPDYRGRRLGEVLLRVLMQEAVYLGADRMTLEVRVSNHSAQRLYERLGFVRAGVRRGYYNDNREDAIIMWKHLFEENGKGIGDRNEYPGHREFL</sequence>
<protein>
    <submittedName>
        <fullName evidence="7">Acetyltransferases</fullName>
    </submittedName>
</protein>
<evidence type="ECO:0000256" key="4">
    <source>
        <dbReference type="ARBA" id="ARBA00023315"/>
    </source>
</evidence>
<feature type="region of interest" description="Disordered" evidence="5">
    <location>
        <begin position="57"/>
        <end position="86"/>
    </location>
</feature>
<dbReference type="InterPro" id="IPR050680">
    <property type="entry name" value="YpeA/RimI_acetyltransf"/>
</dbReference>
<dbReference type="InterPro" id="IPR006464">
    <property type="entry name" value="AcTrfase_RimI/Ard1"/>
</dbReference>
<dbReference type="AlphaFoldDB" id="A0A0S6UAT9"/>
<keyword evidence="3 7" id="KW-0808">Transferase</keyword>
<evidence type="ECO:0000256" key="5">
    <source>
        <dbReference type="SAM" id="MobiDB-lite"/>
    </source>
</evidence>
<dbReference type="InterPro" id="IPR016181">
    <property type="entry name" value="Acyl_CoA_acyltransferase"/>
</dbReference>
<dbReference type="PROSITE" id="PS51186">
    <property type="entry name" value="GNAT"/>
    <property type="match status" value="1"/>
</dbReference>
<proteinExistence type="inferred from homology"/>
<dbReference type="EMBL" id="DF238840">
    <property type="protein sequence ID" value="GAF25380.1"/>
    <property type="molecule type" value="Genomic_DNA"/>
</dbReference>
<keyword evidence="2" id="KW-0963">Cytoplasm</keyword>
<keyword evidence="4" id="KW-0012">Acyltransferase</keyword>